<evidence type="ECO:0000313" key="1">
    <source>
        <dbReference type="EMBL" id="MBX74103.1"/>
    </source>
</evidence>
<protein>
    <submittedName>
        <fullName evidence="1">Uncharacterized protein</fullName>
    </submittedName>
</protein>
<proteinExistence type="predicted"/>
<dbReference type="EMBL" id="GGEC01093619">
    <property type="protein sequence ID" value="MBX74103.1"/>
    <property type="molecule type" value="Transcribed_RNA"/>
</dbReference>
<name>A0A2P2R4C5_RHIMU</name>
<sequence>MQRILLGQLQPDILKEIHK</sequence>
<organism evidence="1">
    <name type="scientific">Rhizophora mucronata</name>
    <name type="common">Asiatic mangrove</name>
    <dbReference type="NCBI Taxonomy" id="61149"/>
    <lineage>
        <taxon>Eukaryota</taxon>
        <taxon>Viridiplantae</taxon>
        <taxon>Streptophyta</taxon>
        <taxon>Embryophyta</taxon>
        <taxon>Tracheophyta</taxon>
        <taxon>Spermatophyta</taxon>
        <taxon>Magnoliopsida</taxon>
        <taxon>eudicotyledons</taxon>
        <taxon>Gunneridae</taxon>
        <taxon>Pentapetalae</taxon>
        <taxon>rosids</taxon>
        <taxon>fabids</taxon>
        <taxon>Malpighiales</taxon>
        <taxon>Rhizophoraceae</taxon>
        <taxon>Rhizophora</taxon>
    </lineage>
</organism>
<accession>A0A2P2R4C5</accession>
<reference evidence="1" key="1">
    <citation type="submission" date="2018-02" db="EMBL/GenBank/DDBJ databases">
        <title>Rhizophora mucronata_Transcriptome.</title>
        <authorList>
            <person name="Meera S.P."/>
            <person name="Sreeshan A."/>
            <person name="Augustine A."/>
        </authorList>
    </citation>
    <scope>NUCLEOTIDE SEQUENCE</scope>
    <source>
        <tissue evidence="1">Leaf</tissue>
    </source>
</reference>
<dbReference type="AlphaFoldDB" id="A0A2P2R4C5"/>